<dbReference type="PANTHER" id="PTHR31342:SF16">
    <property type="entry name" value="TALIN_MIDDLE DOMAIN-CONTAINING PROTEIN"/>
    <property type="match status" value="1"/>
</dbReference>
<dbReference type="InterPro" id="IPR040265">
    <property type="entry name" value="CHUP1/IPGA1-like"/>
</dbReference>
<feature type="region of interest" description="Disordered" evidence="3">
    <location>
        <begin position="617"/>
        <end position="639"/>
    </location>
</feature>
<dbReference type="Proteomes" id="UP001472866">
    <property type="component" value="Chromosome 14"/>
</dbReference>
<feature type="compositionally biased region" description="Basic and acidic residues" evidence="3">
    <location>
        <begin position="444"/>
        <end position="471"/>
    </location>
</feature>
<dbReference type="AlphaFoldDB" id="A0AAX4PJ86"/>
<evidence type="ECO:0000313" key="5">
    <source>
        <dbReference type="Proteomes" id="UP001472866"/>
    </source>
</evidence>
<feature type="coiled-coil region" evidence="2">
    <location>
        <begin position="244"/>
        <end position="299"/>
    </location>
</feature>
<evidence type="ECO:0000256" key="1">
    <source>
        <dbReference type="ARBA" id="ARBA00023054"/>
    </source>
</evidence>
<reference evidence="4 5" key="1">
    <citation type="submission" date="2024-03" db="EMBL/GenBank/DDBJ databases">
        <title>Complete genome sequence of the green alga Chloropicon roscoffensis RCC1871.</title>
        <authorList>
            <person name="Lemieux C."/>
            <person name="Pombert J.-F."/>
            <person name="Otis C."/>
            <person name="Turmel M."/>
        </authorList>
    </citation>
    <scope>NUCLEOTIDE SEQUENCE [LARGE SCALE GENOMIC DNA]</scope>
    <source>
        <strain evidence="4 5">RCC1871</strain>
    </source>
</reference>
<evidence type="ECO:0000256" key="2">
    <source>
        <dbReference type="SAM" id="Coils"/>
    </source>
</evidence>
<evidence type="ECO:0000256" key="3">
    <source>
        <dbReference type="SAM" id="MobiDB-lite"/>
    </source>
</evidence>
<evidence type="ECO:0000313" key="4">
    <source>
        <dbReference type="EMBL" id="WZN66090.1"/>
    </source>
</evidence>
<feature type="region of interest" description="Disordered" evidence="3">
    <location>
        <begin position="176"/>
        <end position="209"/>
    </location>
</feature>
<organism evidence="4 5">
    <name type="scientific">Chloropicon roscoffensis</name>
    <dbReference type="NCBI Taxonomy" id="1461544"/>
    <lineage>
        <taxon>Eukaryota</taxon>
        <taxon>Viridiplantae</taxon>
        <taxon>Chlorophyta</taxon>
        <taxon>Chloropicophyceae</taxon>
        <taxon>Chloropicales</taxon>
        <taxon>Chloropicaceae</taxon>
        <taxon>Chloropicon</taxon>
    </lineage>
</organism>
<feature type="compositionally biased region" description="Pro residues" evidence="3">
    <location>
        <begin position="545"/>
        <end position="570"/>
    </location>
</feature>
<dbReference type="PANTHER" id="PTHR31342">
    <property type="entry name" value="PROTEIN CHUP1, CHLOROPLASTIC"/>
    <property type="match status" value="1"/>
</dbReference>
<feature type="region of interest" description="Disordered" evidence="3">
    <location>
        <begin position="440"/>
        <end position="599"/>
    </location>
</feature>
<protein>
    <submittedName>
        <fullName evidence="4">Protein CHUP1</fullName>
    </submittedName>
</protein>
<feature type="compositionally biased region" description="Low complexity" evidence="3">
    <location>
        <begin position="475"/>
        <end position="501"/>
    </location>
</feature>
<feature type="compositionally biased region" description="Low complexity" evidence="3">
    <location>
        <begin position="621"/>
        <end position="639"/>
    </location>
</feature>
<dbReference type="EMBL" id="CP151514">
    <property type="protein sequence ID" value="WZN66090.1"/>
    <property type="molecule type" value="Genomic_DNA"/>
</dbReference>
<proteinExistence type="predicted"/>
<gene>
    <name evidence="4" type="ORF">HKI87_14g76530</name>
</gene>
<feature type="compositionally biased region" description="Basic and acidic residues" evidence="3">
    <location>
        <begin position="510"/>
        <end position="523"/>
    </location>
</feature>
<keyword evidence="1 2" id="KW-0175">Coiled coil</keyword>
<name>A0AAX4PJ86_9CHLO</name>
<keyword evidence="5" id="KW-1185">Reference proteome</keyword>
<sequence length="874" mass="95841">MERARAPARVQARASASRTPASEYDDLVDIVRKGWDWDRLIRFSSLYETADAETVFGALHDGLKSGDAQISLSSLMYASSITENFKGTPKASALLRLFASPAFASALTNATERHISDQALVNQVCKCLVDWAQIAGTAGRADRQWVDVSNTFLRLLNRAQEVGSAWLKSEGGHISSHALATPPATPDQPELRGVSPSPGAATEEEVEEDYERQLARALELSRTENYGRVTYQDDDQTIRAVMELSRLQIQMEGVRQEKEDLAATSSHVSKERDEGLRAIDELKRDLEGVLLQLSQSQRQLEGRSEDLSKRMSEVDVVRGAGAWEEIADLSRKHSEIDSDLRKVRQQRDLIQYAASELKAVDEFISKEDLGREQAQQIHESIVGELMDKIVKGETGGEGAMPVTVVQELKQRFGDDKSGKDKDAPKSIGGKITKSIRRFIVRGNQGEDNRKGKSKEAKGRDIAKAKVDDKLKQKQKLIADQMMVSPSGSSLAPSPSASDGSSQGKTKVKKTRSEMQDVLKEIKQASKAAQRGGSGPSTSKGAASGPPMPPPPPPPPVPGKGGPPPPPPPPGSRRGSAAPPPPPPPGGAARRPSSSNGDLTRAPQVVAMYQDLRKALIGPTTSQAGSRRASSSQGGSGAADSSKMFAEMAGKSSYVNNIKADVEYYGQFIRDLIKEVNKLKAADMDGLSSFVNRIDFALSMLTDERAVLKNFEWPEAKYDTMREATASHMELLAVKNNCQNWQCGAEPCEVECSKISAYFDKVQQKIERYVIALDKSSARYREHDVPWDPQIIQATKVGTLGLCKLYLKRILEDVEKLERQGTQNAKMRINSLLVSAVRFAFRVHQFVRGFNAENISLFEKISHKMKEYPGNNSEP</sequence>
<accession>A0AAX4PJ86</accession>